<reference evidence="1" key="1">
    <citation type="submission" date="2020-04" db="EMBL/GenBank/DDBJ databases">
        <authorList>
            <person name="Chiriac C."/>
            <person name="Salcher M."/>
            <person name="Ghai R."/>
            <person name="Kavagutti S V."/>
        </authorList>
    </citation>
    <scope>NUCLEOTIDE SEQUENCE</scope>
</reference>
<name>A0A6J5LZD1_9CAUD</name>
<organism evidence="1">
    <name type="scientific">uncultured Caudovirales phage</name>
    <dbReference type="NCBI Taxonomy" id="2100421"/>
    <lineage>
        <taxon>Viruses</taxon>
        <taxon>Duplodnaviria</taxon>
        <taxon>Heunggongvirae</taxon>
        <taxon>Uroviricota</taxon>
        <taxon>Caudoviricetes</taxon>
        <taxon>Peduoviridae</taxon>
        <taxon>Maltschvirus</taxon>
        <taxon>Maltschvirus maltsch</taxon>
    </lineage>
</organism>
<gene>
    <name evidence="1" type="ORF">UFOVP330_57</name>
</gene>
<protein>
    <submittedName>
        <fullName evidence="1">Uncharacterized protein</fullName>
    </submittedName>
</protein>
<accession>A0A6J5LZD1</accession>
<proteinExistence type="predicted"/>
<evidence type="ECO:0000313" key="1">
    <source>
        <dbReference type="EMBL" id="CAB4138447.1"/>
    </source>
</evidence>
<dbReference type="EMBL" id="LR796344">
    <property type="protein sequence ID" value="CAB4138447.1"/>
    <property type="molecule type" value="Genomic_DNA"/>
</dbReference>
<dbReference type="Gene3D" id="3.30.40.220">
    <property type="match status" value="1"/>
</dbReference>
<sequence length="187" mass="20360">MAPRTRVRSDGTKPCSKCMQCLPLSGFYTTGKTVGGGLKYNSWCKACVKAKMSSYHKSVYGPDALQFSVARRTSSVRAYLSYLHNKARARKNCTVTLDYLEGVWAKQEGKCAISGVSMTMLLGKGVIATNVSIDRIDPSLGYVEGNVQLVCRAVNIAKSNLSQRDFISMCRAIVEKADGIQDARLAA</sequence>